<proteinExistence type="predicted"/>
<gene>
    <name evidence="4" type="ORF">GSI_07877</name>
</gene>
<dbReference type="InterPro" id="IPR050904">
    <property type="entry name" value="Adhesion/Biosynth-related"/>
</dbReference>
<organism evidence="4 5">
    <name type="scientific">Ganoderma sinense ZZ0214-1</name>
    <dbReference type="NCBI Taxonomy" id="1077348"/>
    <lineage>
        <taxon>Eukaryota</taxon>
        <taxon>Fungi</taxon>
        <taxon>Dikarya</taxon>
        <taxon>Basidiomycota</taxon>
        <taxon>Agaricomycotina</taxon>
        <taxon>Agaricomycetes</taxon>
        <taxon>Polyporales</taxon>
        <taxon>Polyporaceae</taxon>
        <taxon>Ganoderma</taxon>
    </lineage>
</organism>
<dbReference type="Pfam" id="PF02469">
    <property type="entry name" value="Fasciclin"/>
    <property type="match status" value="2"/>
</dbReference>
<reference evidence="4 5" key="1">
    <citation type="journal article" date="2015" name="Sci. Rep.">
        <title>Chromosome-level genome map provides insights into diverse defense mechanisms in the medicinal fungus Ganoderma sinense.</title>
        <authorList>
            <person name="Zhu Y."/>
            <person name="Xu J."/>
            <person name="Sun C."/>
            <person name="Zhou S."/>
            <person name="Xu H."/>
            <person name="Nelson D.R."/>
            <person name="Qian J."/>
            <person name="Song J."/>
            <person name="Luo H."/>
            <person name="Xiang L."/>
            <person name="Li Y."/>
            <person name="Xu Z."/>
            <person name="Ji A."/>
            <person name="Wang L."/>
            <person name="Lu S."/>
            <person name="Hayward A."/>
            <person name="Sun W."/>
            <person name="Li X."/>
            <person name="Schwartz D.C."/>
            <person name="Wang Y."/>
            <person name="Chen S."/>
        </authorList>
    </citation>
    <scope>NUCLEOTIDE SEQUENCE [LARGE SCALE GENOMIC DNA]</scope>
    <source>
        <strain evidence="4 5">ZZ0214-1</strain>
    </source>
</reference>
<keyword evidence="5" id="KW-1185">Reference proteome</keyword>
<name>A0A2G8S862_9APHY</name>
<dbReference type="SMART" id="SM00554">
    <property type="entry name" value="FAS1"/>
    <property type="match status" value="2"/>
</dbReference>
<protein>
    <recommendedName>
        <fullName evidence="3">FAS1 domain-containing protein</fullName>
    </recommendedName>
</protein>
<evidence type="ECO:0000313" key="4">
    <source>
        <dbReference type="EMBL" id="PIL29966.1"/>
    </source>
</evidence>
<dbReference type="PANTHER" id="PTHR10900:SF77">
    <property type="entry name" value="FI19380P1"/>
    <property type="match status" value="1"/>
</dbReference>
<comment type="caution">
    <text evidence="4">The sequence shown here is derived from an EMBL/GenBank/DDBJ whole genome shotgun (WGS) entry which is preliminary data.</text>
</comment>
<evidence type="ECO:0000256" key="2">
    <source>
        <dbReference type="SAM" id="SignalP"/>
    </source>
</evidence>
<evidence type="ECO:0000256" key="1">
    <source>
        <dbReference type="SAM" id="MobiDB-lite"/>
    </source>
</evidence>
<dbReference type="GO" id="GO:0005615">
    <property type="term" value="C:extracellular space"/>
    <property type="evidence" value="ECO:0007669"/>
    <property type="project" value="TreeGrafter"/>
</dbReference>
<dbReference type="SUPFAM" id="SSF82153">
    <property type="entry name" value="FAS1 domain"/>
    <property type="match status" value="2"/>
</dbReference>
<dbReference type="OrthoDB" id="286301at2759"/>
<evidence type="ECO:0000259" key="3">
    <source>
        <dbReference type="PROSITE" id="PS50213"/>
    </source>
</evidence>
<dbReference type="Gene3D" id="2.30.180.10">
    <property type="entry name" value="FAS1 domain"/>
    <property type="match status" value="2"/>
</dbReference>
<dbReference type="PROSITE" id="PS50213">
    <property type="entry name" value="FAS1"/>
    <property type="match status" value="2"/>
</dbReference>
<keyword evidence="2" id="KW-0732">Signal</keyword>
<accession>A0A2G8S862</accession>
<dbReference type="EMBL" id="AYKW01000017">
    <property type="protein sequence ID" value="PIL29966.1"/>
    <property type="molecule type" value="Genomic_DNA"/>
</dbReference>
<feature type="domain" description="FAS1" evidence="3">
    <location>
        <begin position="25"/>
        <end position="176"/>
    </location>
</feature>
<feature type="domain" description="FAS1" evidence="3">
    <location>
        <begin position="179"/>
        <end position="326"/>
    </location>
</feature>
<dbReference type="InterPro" id="IPR000782">
    <property type="entry name" value="FAS1_domain"/>
</dbReference>
<dbReference type="STRING" id="1077348.A0A2G8S862"/>
<dbReference type="PANTHER" id="PTHR10900">
    <property type="entry name" value="PERIOSTIN-RELATED"/>
    <property type="match status" value="1"/>
</dbReference>
<feature type="chain" id="PRO_5013963683" description="FAS1 domain-containing protein" evidence="2">
    <location>
        <begin position="20"/>
        <end position="413"/>
    </location>
</feature>
<feature type="region of interest" description="Disordered" evidence="1">
    <location>
        <begin position="370"/>
        <end position="390"/>
    </location>
</feature>
<feature type="signal peptide" evidence="2">
    <location>
        <begin position="1"/>
        <end position="19"/>
    </location>
</feature>
<dbReference type="Proteomes" id="UP000230002">
    <property type="component" value="Unassembled WGS sequence"/>
</dbReference>
<evidence type="ECO:0000313" key="5">
    <source>
        <dbReference type="Proteomes" id="UP000230002"/>
    </source>
</evidence>
<sequence length="413" mass="41863">MMRLLATAALLASTPSVFGQNFTFLSGLLQTLTSSGHTQLASVATKLNSTTAGQAVLTQLSSGSPFVLFAPTDNAFISVPSNVTSDVGALTDVISYHIASGNFTDISTTYPNVTLGNTLLNNPQVVQLEALGQPQALAWATREDGKVHVLNQLNDATVSNTTSFGNVTIHTIDRVLGFPGSLAQAVELDNTALALVAPLLHNISLSVPNAGGSTPLFDILNGGLHGFTFFAPNDAAITQTLAGRLVNLVTNQTAALAVFQNHLINGSTVYSPLLSNANRTSAAGETLRFVLNATGHYVSCGAVTARIVQPDVLLANGVVHVIDGVLLDTASDPEAASAAAASASASAASHTATAPGPIGFSATATGAGTTATGTGTGTRQSNAARKSKGGHGAKHVFKMAVALAGALVGMVVI</sequence>
<dbReference type="InterPro" id="IPR036378">
    <property type="entry name" value="FAS1_dom_sf"/>
</dbReference>
<dbReference type="AlphaFoldDB" id="A0A2G8S862"/>